<feature type="domain" description="TSP C-terminal" evidence="8">
    <location>
        <begin position="242"/>
        <end position="456"/>
    </location>
</feature>
<accession>A0A3Q3IIW7</accession>
<dbReference type="InterPro" id="IPR017897">
    <property type="entry name" value="Thrombospondin_3_rpt"/>
</dbReference>
<dbReference type="InterPro" id="IPR028974">
    <property type="entry name" value="TSP_type-3_rpt"/>
</dbReference>
<dbReference type="Ensembl" id="ENSMALT00000004772.1">
    <property type="protein sequence ID" value="ENSMALP00000004663.1"/>
    <property type="gene ID" value="ENSMALG00000003379.1"/>
</dbReference>
<dbReference type="PROSITE" id="PS51234">
    <property type="entry name" value="TSP3"/>
    <property type="match status" value="2"/>
</dbReference>
<evidence type="ECO:0000256" key="3">
    <source>
        <dbReference type="ARBA" id="ARBA00022737"/>
    </source>
</evidence>
<evidence type="ECO:0000256" key="6">
    <source>
        <dbReference type="PROSITE-ProRule" id="PRU00634"/>
    </source>
</evidence>
<dbReference type="PANTHER" id="PTHR10199:SF10">
    <property type="entry name" value="THROMBOSPONDIN-2"/>
    <property type="match status" value="1"/>
</dbReference>
<protein>
    <recommendedName>
        <fullName evidence="8">TSP C-terminal domain-containing protein</fullName>
    </recommendedName>
</protein>
<dbReference type="Proteomes" id="UP000261600">
    <property type="component" value="Unplaced"/>
</dbReference>
<dbReference type="SUPFAM" id="SSF49899">
    <property type="entry name" value="Concanavalin A-like lectins/glucanases"/>
    <property type="match status" value="1"/>
</dbReference>
<dbReference type="GO" id="GO:0007155">
    <property type="term" value="P:cell adhesion"/>
    <property type="evidence" value="ECO:0007669"/>
    <property type="project" value="InterPro"/>
</dbReference>
<feature type="compositionally biased region" description="Acidic residues" evidence="7">
    <location>
        <begin position="19"/>
        <end position="28"/>
    </location>
</feature>
<evidence type="ECO:0000313" key="9">
    <source>
        <dbReference type="Ensembl" id="ENSMALP00000004663.1"/>
    </source>
</evidence>
<dbReference type="FunFam" id="4.10.1080.10:FF:000003">
    <property type="entry name" value="Thrombospondin 2"/>
    <property type="match status" value="1"/>
</dbReference>
<proteinExistence type="predicted"/>
<evidence type="ECO:0000256" key="2">
    <source>
        <dbReference type="ARBA" id="ARBA00022729"/>
    </source>
</evidence>
<dbReference type="STRING" id="43700.ENSMALP00000004663"/>
<evidence type="ECO:0000256" key="5">
    <source>
        <dbReference type="ARBA" id="ARBA00023180"/>
    </source>
</evidence>
<dbReference type="AlphaFoldDB" id="A0A3Q3IIW7"/>
<evidence type="ECO:0000256" key="4">
    <source>
        <dbReference type="ARBA" id="ARBA00022837"/>
    </source>
</evidence>
<keyword evidence="1" id="KW-0245">EGF-like domain</keyword>
<keyword evidence="10" id="KW-1185">Reference proteome</keyword>
<keyword evidence="5" id="KW-0325">Glycoprotein</keyword>
<dbReference type="InterPro" id="IPR003367">
    <property type="entry name" value="Thrombospondin_3-like_rpt"/>
</dbReference>
<keyword evidence="2" id="KW-0732">Signal</keyword>
<feature type="repeat" description="TSP type-3" evidence="6">
    <location>
        <begin position="8"/>
        <end position="43"/>
    </location>
</feature>
<dbReference type="Pfam" id="PF02412">
    <property type="entry name" value="TSP_3"/>
    <property type="match status" value="6"/>
</dbReference>
<dbReference type="FunFam" id="4.10.1080.10:FF:000001">
    <property type="entry name" value="Thrombospondin 3"/>
    <property type="match status" value="1"/>
</dbReference>
<dbReference type="FunFam" id="2.60.120.200:FF:000009">
    <property type="entry name" value="Thrombospondin 1"/>
    <property type="match status" value="1"/>
</dbReference>
<keyword evidence="4 6" id="KW-0106">Calcium</keyword>
<dbReference type="PANTHER" id="PTHR10199">
    <property type="entry name" value="THROMBOSPONDIN"/>
    <property type="match status" value="1"/>
</dbReference>
<evidence type="ECO:0000256" key="7">
    <source>
        <dbReference type="SAM" id="MobiDB-lite"/>
    </source>
</evidence>
<dbReference type="InterPro" id="IPR008859">
    <property type="entry name" value="Thrombospondin_C"/>
</dbReference>
<dbReference type="Gene3D" id="2.60.120.200">
    <property type="match status" value="1"/>
</dbReference>
<name>A0A3Q3IIW7_MONAL</name>
<dbReference type="Pfam" id="PF05735">
    <property type="entry name" value="TSP_C"/>
    <property type="match status" value="1"/>
</dbReference>
<dbReference type="GO" id="GO:0005509">
    <property type="term" value="F:calcium ion binding"/>
    <property type="evidence" value="ECO:0007669"/>
    <property type="project" value="UniProtKB-UniRule"/>
</dbReference>
<evidence type="ECO:0000256" key="1">
    <source>
        <dbReference type="ARBA" id="ARBA00022536"/>
    </source>
</evidence>
<dbReference type="GO" id="GO:0016525">
    <property type="term" value="P:negative regulation of angiogenesis"/>
    <property type="evidence" value="ECO:0007669"/>
    <property type="project" value="TreeGrafter"/>
</dbReference>
<feature type="repeat" description="TSP type-3" evidence="6">
    <location>
        <begin position="67"/>
        <end position="102"/>
    </location>
</feature>
<sequence>MLPNSGQEDLDKDGQGDACDPDDDNDNIIDERDNCPVVYNPLQFDSDRDGVGDPCDNCPFDSNPLQTDTDNDGEGDACSIDSDGDEVQNDRDNCPLVYNTDQRDTDLDGVGDQCDNCPLLHNPLQLDADNDLVGDTCDDNEDIDEDGHQNSLDNCPYIANSNQADHDKDGKGDIFTFFSSSPFLFPSWQNPGNHNYILLYLFLSLAGDGSGDACFNDFDNDSIPDALDPCPLNQNIGSTDFRKFQVVLLDPSGTTQSDPLWVIRSQGTELLQTANSDPGIALGYVKFSAVDFSVTFYVNTDRDDDYAGIVFAYQSNQRFYAVMWKQVSQAYWEKKPFKAFGTAGVSIKLVNSTTGPGEYLRNALWHTGNTRHQVRTLWHDPNKIGWKDYTAYRMHLTHRPKTGFIRVVVYEGRDILSDSGAVYDHTLAGGRLGLFVFSQEHVLFSDLKYECREDFVLAFYTLYKL</sequence>
<dbReference type="PROSITE" id="PS51236">
    <property type="entry name" value="TSP_CTER"/>
    <property type="match status" value="1"/>
</dbReference>
<dbReference type="GO" id="GO:0005576">
    <property type="term" value="C:extracellular region"/>
    <property type="evidence" value="ECO:0007669"/>
    <property type="project" value="InterPro"/>
</dbReference>
<keyword evidence="3" id="KW-0677">Repeat</keyword>
<evidence type="ECO:0000259" key="8">
    <source>
        <dbReference type="PROSITE" id="PS51236"/>
    </source>
</evidence>
<reference evidence="9" key="2">
    <citation type="submission" date="2025-09" db="UniProtKB">
        <authorList>
            <consortium name="Ensembl"/>
        </authorList>
    </citation>
    <scope>IDENTIFICATION</scope>
</reference>
<dbReference type="Gene3D" id="4.10.1080.10">
    <property type="entry name" value="TSP type-3 repeat"/>
    <property type="match status" value="3"/>
</dbReference>
<evidence type="ECO:0000313" key="10">
    <source>
        <dbReference type="Proteomes" id="UP000261600"/>
    </source>
</evidence>
<dbReference type="SUPFAM" id="SSF103647">
    <property type="entry name" value="TSP type-3 repeat"/>
    <property type="match status" value="3"/>
</dbReference>
<reference evidence="9" key="1">
    <citation type="submission" date="2025-08" db="UniProtKB">
        <authorList>
            <consortium name="Ensembl"/>
        </authorList>
    </citation>
    <scope>IDENTIFICATION</scope>
</reference>
<feature type="region of interest" description="Disordered" evidence="7">
    <location>
        <begin position="1"/>
        <end position="93"/>
    </location>
</feature>
<dbReference type="InterPro" id="IPR013320">
    <property type="entry name" value="ConA-like_dom_sf"/>
</dbReference>
<organism evidence="9 10">
    <name type="scientific">Monopterus albus</name>
    <name type="common">Swamp eel</name>
    <dbReference type="NCBI Taxonomy" id="43700"/>
    <lineage>
        <taxon>Eukaryota</taxon>
        <taxon>Metazoa</taxon>
        <taxon>Chordata</taxon>
        <taxon>Craniata</taxon>
        <taxon>Vertebrata</taxon>
        <taxon>Euteleostomi</taxon>
        <taxon>Actinopterygii</taxon>
        <taxon>Neopterygii</taxon>
        <taxon>Teleostei</taxon>
        <taxon>Neoteleostei</taxon>
        <taxon>Acanthomorphata</taxon>
        <taxon>Anabantaria</taxon>
        <taxon>Synbranchiformes</taxon>
        <taxon>Synbranchidae</taxon>
        <taxon>Monopterus</taxon>
    </lineage>
</organism>